<sequence length="319" mass="37389">MVVLLKGLWQFLNVEVKDLEVELETTRDNCKENMQQAALIEKEKFTQMQWDLDELQKKCMATEQKLEYELVCFLCYFVLLKEHASSHQRYSIIQENEMLLQQLDATREQLENLHKHHEEFEVKSKADVKVLVKEVKSLRSSQSELKQELSRMLKEKLEVERVLQKEKQRMELANLANSKLLHECEILCNRLQECSVNFLSEEEDRLTVDTSSPSDAIDLLTTSDNRIGLLLAEAQLLAQDIEKSMAKLEETRTTNGSDQRSDDVLRKMVTDIFIDNARLRMQVNTVIRCALNMYVKSDEDEEEEETPLRKTVLSRFLQR</sequence>
<name>A0ACC0X253_9ROSI</name>
<comment type="caution">
    <text evidence="1">The sequence shown here is derived from an EMBL/GenBank/DDBJ whole genome shotgun (WGS) entry which is preliminary data.</text>
</comment>
<evidence type="ECO:0000313" key="2">
    <source>
        <dbReference type="Proteomes" id="UP001163603"/>
    </source>
</evidence>
<keyword evidence="2" id="KW-1185">Reference proteome</keyword>
<protein>
    <submittedName>
        <fullName evidence="1">Uncharacterized protein</fullName>
    </submittedName>
</protein>
<reference evidence="2" key="1">
    <citation type="journal article" date="2023" name="G3 (Bethesda)">
        <title>Genome assembly and association tests identify interacting loci associated with vigor, precocity, and sex in interspecific pistachio rootstocks.</title>
        <authorList>
            <person name="Palmer W."/>
            <person name="Jacygrad E."/>
            <person name="Sagayaradj S."/>
            <person name="Cavanaugh K."/>
            <person name="Han R."/>
            <person name="Bertier L."/>
            <person name="Beede B."/>
            <person name="Kafkas S."/>
            <person name="Golino D."/>
            <person name="Preece J."/>
            <person name="Michelmore R."/>
        </authorList>
    </citation>
    <scope>NUCLEOTIDE SEQUENCE [LARGE SCALE GENOMIC DNA]</scope>
</reference>
<gene>
    <name evidence="1" type="ORF">Pint_30167</name>
</gene>
<proteinExistence type="predicted"/>
<organism evidence="1 2">
    <name type="scientific">Pistacia integerrima</name>
    <dbReference type="NCBI Taxonomy" id="434235"/>
    <lineage>
        <taxon>Eukaryota</taxon>
        <taxon>Viridiplantae</taxon>
        <taxon>Streptophyta</taxon>
        <taxon>Embryophyta</taxon>
        <taxon>Tracheophyta</taxon>
        <taxon>Spermatophyta</taxon>
        <taxon>Magnoliopsida</taxon>
        <taxon>eudicotyledons</taxon>
        <taxon>Gunneridae</taxon>
        <taxon>Pentapetalae</taxon>
        <taxon>rosids</taxon>
        <taxon>malvids</taxon>
        <taxon>Sapindales</taxon>
        <taxon>Anacardiaceae</taxon>
        <taxon>Pistacia</taxon>
    </lineage>
</organism>
<accession>A0ACC0X253</accession>
<dbReference type="EMBL" id="CM047750">
    <property type="protein sequence ID" value="KAJ0007659.1"/>
    <property type="molecule type" value="Genomic_DNA"/>
</dbReference>
<evidence type="ECO:0000313" key="1">
    <source>
        <dbReference type="EMBL" id="KAJ0007659.1"/>
    </source>
</evidence>
<dbReference type="Proteomes" id="UP001163603">
    <property type="component" value="Chromosome 15"/>
</dbReference>